<accession>A0ABW2CN19</accession>
<keyword evidence="6 7" id="KW-0472">Membrane</keyword>
<sequence>MLPARRFPYLPDAGLLLGRLALGVIFVAHGWQKLTDVGHSGVTKMFEGMDIPFPALSATYATWVELVGGIALILGVVVPVAGILLALDMAGALWFAHIDHGLFADKGGYELVLILGAASLLLAFTGAGRLSLDSVLWDRRTDARSADGSRTAVDA</sequence>
<feature type="transmembrane region" description="Helical" evidence="7">
    <location>
        <begin position="108"/>
        <end position="127"/>
    </location>
</feature>
<keyword evidence="3" id="KW-1003">Cell membrane</keyword>
<evidence type="ECO:0000256" key="1">
    <source>
        <dbReference type="ARBA" id="ARBA00004651"/>
    </source>
</evidence>
<reference evidence="9" key="1">
    <citation type="journal article" date="2019" name="Int. J. Syst. Evol. Microbiol.">
        <title>The Global Catalogue of Microorganisms (GCM) 10K type strain sequencing project: providing services to taxonomists for standard genome sequencing and annotation.</title>
        <authorList>
            <consortium name="The Broad Institute Genomics Platform"/>
            <consortium name="The Broad Institute Genome Sequencing Center for Infectious Disease"/>
            <person name="Wu L."/>
            <person name="Ma J."/>
        </authorList>
    </citation>
    <scope>NUCLEOTIDE SEQUENCE [LARGE SCALE GENOMIC DNA]</scope>
    <source>
        <strain evidence="9">JCM 3369</strain>
    </source>
</reference>
<dbReference type="Pfam" id="PF07681">
    <property type="entry name" value="DoxX"/>
    <property type="match status" value="1"/>
</dbReference>
<evidence type="ECO:0000256" key="7">
    <source>
        <dbReference type="SAM" id="Phobius"/>
    </source>
</evidence>
<evidence type="ECO:0000313" key="9">
    <source>
        <dbReference type="Proteomes" id="UP001596380"/>
    </source>
</evidence>
<keyword evidence="4 7" id="KW-0812">Transmembrane</keyword>
<dbReference type="InterPro" id="IPR051907">
    <property type="entry name" value="DoxX-like_oxidoreductase"/>
</dbReference>
<dbReference type="PANTHER" id="PTHR33452:SF1">
    <property type="entry name" value="INNER MEMBRANE PROTEIN YPHA-RELATED"/>
    <property type="match status" value="1"/>
</dbReference>
<comment type="subcellular location">
    <subcellularLocation>
        <location evidence="1">Cell membrane</location>
        <topology evidence="1">Multi-pass membrane protein</topology>
    </subcellularLocation>
</comment>
<keyword evidence="9" id="KW-1185">Reference proteome</keyword>
<dbReference type="RefSeq" id="WP_160825051.1">
    <property type="nucleotide sequence ID" value="NZ_JBHSXE010000001.1"/>
</dbReference>
<evidence type="ECO:0000256" key="5">
    <source>
        <dbReference type="ARBA" id="ARBA00022989"/>
    </source>
</evidence>
<evidence type="ECO:0000256" key="2">
    <source>
        <dbReference type="ARBA" id="ARBA00006679"/>
    </source>
</evidence>
<organism evidence="8 9">
    <name type="scientific">Actinomadura yumaensis</name>
    <dbReference type="NCBI Taxonomy" id="111807"/>
    <lineage>
        <taxon>Bacteria</taxon>
        <taxon>Bacillati</taxon>
        <taxon>Actinomycetota</taxon>
        <taxon>Actinomycetes</taxon>
        <taxon>Streptosporangiales</taxon>
        <taxon>Thermomonosporaceae</taxon>
        <taxon>Actinomadura</taxon>
    </lineage>
</organism>
<dbReference type="EMBL" id="JBHSXS010000011">
    <property type="protein sequence ID" value="MFC6882113.1"/>
    <property type="molecule type" value="Genomic_DNA"/>
</dbReference>
<keyword evidence="5 7" id="KW-1133">Transmembrane helix</keyword>
<dbReference type="PANTHER" id="PTHR33452">
    <property type="entry name" value="OXIDOREDUCTASE CATD-RELATED"/>
    <property type="match status" value="1"/>
</dbReference>
<name>A0ABW2CN19_9ACTN</name>
<evidence type="ECO:0000256" key="6">
    <source>
        <dbReference type="ARBA" id="ARBA00023136"/>
    </source>
</evidence>
<comment type="similarity">
    <text evidence="2">Belongs to the DoxX family.</text>
</comment>
<dbReference type="Proteomes" id="UP001596380">
    <property type="component" value="Unassembled WGS sequence"/>
</dbReference>
<evidence type="ECO:0000256" key="4">
    <source>
        <dbReference type="ARBA" id="ARBA00022692"/>
    </source>
</evidence>
<proteinExistence type="inferred from homology"/>
<dbReference type="InterPro" id="IPR032808">
    <property type="entry name" value="DoxX"/>
</dbReference>
<evidence type="ECO:0000313" key="8">
    <source>
        <dbReference type="EMBL" id="MFC6882113.1"/>
    </source>
</evidence>
<comment type="caution">
    <text evidence="8">The sequence shown here is derived from an EMBL/GenBank/DDBJ whole genome shotgun (WGS) entry which is preliminary data.</text>
</comment>
<evidence type="ECO:0000256" key="3">
    <source>
        <dbReference type="ARBA" id="ARBA00022475"/>
    </source>
</evidence>
<gene>
    <name evidence="8" type="ORF">ACFQKB_20335</name>
</gene>
<feature type="transmembrane region" description="Helical" evidence="7">
    <location>
        <begin position="70"/>
        <end position="96"/>
    </location>
</feature>
<protein>
    <submittedName>
        <fullName evidence="8">DoxX family protein</fullName>
    </submittedName>
</protein>
<feature type="transmembrane region" description="Helical" evidence="7">
    <location>
        <begin position="12"/>
        <end position="31"/>
    </location>
</feature>